<dbReference type="CDD" id="cd07377">
    <property type="entry name" value="WHTH_GntR"/>
    <property type="match status" value="1"/>
</dbReference>
<dbReference type="SMART" id="SM00866">
    <property type="entry name" value="UTRA"/>
    <property type="match status" value="1"/>
</dbReference>
<protein>
    <submittedName>
        <fullName evidence="5">Transcriptional regulator</fullName>
    </submittedName>
</protein>
<proteinExistence type="predicted"/>
<dbReference type="PANTHER" id="PTHR44846">
    <property type="entry name" value="MANNOSYL-D-GLYCERATE TRANSPORT/METABOLISM SYSTEM REPRESSOR MNGR-RELATED"/>
    <property type="match status" value="1"/>
</dbReference>
<evidence type="ECO:0000256" key="3">
    <source>
        <dbReference type="ARBA" id="ARBA00023163"/>
    </source>
</evidence>
<name>A0A0C5VED2_9GAMM</name>
<dbReference type="AlphaFoldDB" id="A0A0C5VED2"/>
<evidence type="ECO:0000256" key="1">
    <source>
        <dbReference type="ARBA" id="ARBA00023015"/>
    </source>
</evidence>
<dbReference type="PANTHER" id="PTHR44846:SF1">
    <property type="entry name" value="MANNOSYL-D-GLYCERATE TRANSPORT_METABOLISM SYSTEM REPRESSOR MNGR-RELATED"/>
    <property type="match status" value="1"/>
</dbReference>
<gene>
    <name evidence="5" type="ORF">YC6258_00521</name>
</gene>
<reference evidence="5 6" key="1">
    <citation type="submission" date="2014-01" db="EMBL/GenBank/DDBJ databases">
        <title>Full genme sequencing of cellulolytic bacterium Gynuella sunshinyii YC6258T gen. nov., sp. nov.</title>
        <authorList>
            <person name="Khan H."/>
            <person name="Chung E.J."/>
            <person name="Chung Y.R."/>
        </authorList>
    </citation>
    <scope>NUCLEOTIDE SEQUENCE [LARGE SCALE GENOMIC DNA]</scope>
    <source>
        <strain evidence="5 6">YC6258</strain>
    </source>
</reference>
<dbReference type="Pfam" id="PF00392">
    <property type="entry name" value="GntR"/>
    <property type="match status" value="1"/>
</dbReference>
<evidence type="ECO:0000259" key="4">
    <source>
        <dbReference type="PROSITE" id="PS50949"/>
    </source>
</evidence>
<dbReference type="RefSeq" id="WP_044615605.1">
    <property type="nucleotide sequence ID" value="NZ_CP007142.1"/>
</dbReference>
<dbReference type="InterPro" id="IPR028978">
    <property type="entry name" value="Chorismate_lyase_/UTRA_dom_sf"/>
</dbReference>
<dbReference type="InterPro" id="IPR036390">
    <property type="entry name" value="WH_DNA-bd_sf"/>
</dbReference>
<dbReference type="SUPFAM" id="SSF46785">
    <property type="entry name" value="Winged helix' DNA-binding domain"/>
    <property type="match status" value="1"/>
</dbReference>
<dbReference type="GO" id="GO:0045892">
    <property type="term" value="P:negative regulation of DNA-templated transcription"/>
    <property type="evidence" value="ECO:0007669"/>
    <property type="project" value="TreeGrafter"/>
</dbReference>
<keyword evidence="6" id="KW-1185">Reference proteome</keyword>
<dbReference type="InterPro" id="IPR050679">
    <property type="entry name" value="Bact_HTH_transcr_reg"/>
</dbReference>
<evidence type="ECO:0000313" key="5">
    <source>
        <dbReference type="EMBL" id="AJQ92571.1"/>
    </source>
</evidence>
<dbReference type="STRING" id="1445510.YC6258_00521"/>
<dbReference type="SMART" id="SM00345">
    <property type="entry name" value="HTH_GNTR"/>
    <property type="match status" value="1"/>
</dbReference>
<accession>A0A0C5VED2</accession>
<dbReference type="InterPro" id="IPR011663">
    <property type="entry name" value="UTRA"/>
</dbReference>
<dbReference type="GO" id="GO:0003677">
    <property type="term" value="F:DNA binding"/>
    <property type="evidence" value="ECO:0007669"/>
    <property type="project" value="UniProtKB-KW"/>
</dbReference>
<dbReference type="EMBL" id="CP007142">
    <property type="protein sequence ID" value="AJQ92571.1"/>
    <property type="molecule type" value="Genomic_DNA"/>
</dbReference>
<dbReference type="HOGENOM" id="CLU_063236_3_1_6"/>
<evidence type="ECO:0000256" key="2">
    <source>
        <dbReference type="ARBA" id="ARBA00023125"/>
    </source>
</evidence>
<dbReference type="Gene3D" id="1.10.10.10">
    <property type="entry name" value="Winged helix-like DNA-binding domain superfamily/Winged helix DNA-binding domain"/>
    <property type="match status" value="1"/>
</dbReference>
<dbReference type="Pfam" id="PF07702">
    <property type="entry name" value="UTRA"/>
    <property type="match status" value="1"/>
</dbReference>
<feature type="domain" description="HTH gntR-type" evidence="4">
    <location>
        <begin position="23"/>
        <end position="91"/>
    </location>
</feature>
<keyword evidence="2" id="KW-0238">DNA-binding</keyword>
<organism evidence="5 6">
    <name type="scientific">Gynuella sunshinyii YC6258</name>
    <dbReference type="NCBI Taxonomy" id="1445510"/>
    <lineage>
        <taxon>Bacteria</taxon>
        <taxon>Pseudomonadati</taxon>
        <taxon>Pseudomonadota</taxon>
        <taxon>Gammaproteobacteria</taxon>
        <taxon>Oceanospirillales</taxon>
        <taxon>Saccharospirillaceae</taxon>
        <taxon>Gynuella</taxon>
    </lineage>
</organism>
<keyword evidence="1" id="KW-0805">Transcription regulation</keyword>
<dbReference type="PRINTS" id="PR00035">
    <property type="entry name" value="HTHGNTR"/>
</dbReference>
<dbReference type="SUPFAM" id="SSF64288">
    <property type="entry name" value="Chorismate lyase-like"/>
    <property type="match status" value="1"/>
</dbReference>
<dbReference type="Proteomes" id="UP000032266">
    <property type="component" value="Chromosome"/>
</dbReference>
<dbReference type="InterPro" id="IPR036388">
    <property type="entry name" value="WH-like_DNA-bd_sf"/>
</dbReference>
<dbReference type="GO" id="GO:0003700">
    <property type="term" value="F:DNA-binding transcription factor activity"/>
    <property type="evidence" value="ECO:0007669"/>
    <property type="project" value="InterPro"/>
</dbReference>
<keyword evidence="3" id="KW-0804">Transcription</keyword>
<dbReference type="PROSITE" id="PS50949">
    <property type="entry name" value="HTH_GNTR"/>
    <property type="match status" value="1"/>
</dbReference>
<sequence>MSVAAKDQHKLIEFLKPNPNHSGSLYVQLTRALTLAIAEGLLKEGDFLMPQRDLAAALGVSRVTLRKAIDNLEQQGLLEQRQGAGTIIKANKTPPIQKNLAVLNSFTDDMHARGMKPSSLWVNREHVAPSPKEALALNLSFGEKIFRLTRVRNANDVPIAFELAATPAGLMESLDSIDESLYQALERYQARPVRALQSIAAQNCDSQVASFLQISPGDAVLYIERKAFDHNNRPVEFTRCYFRGDLYDLVTELKLEV</sequence>
<dbReference type="InterPro" id="IPR000524">
    <property type="entry name" value="Tscrpt_reg_HTH_GntR"/>
</dbReference>
<evidence type="ECO:0000313" key="6">
    <source>
        <dbReference type="Proteomes" id="UP000032266"/>
    </source>
</evidence>
<dbReference type="KEGG" id="gsn:YC6258_00521"/>
<dbReference type="Gene3D" id="3.40.1410.10">
    <property type="entry name" value="Chorismate lyase-like"/>
    <property type="match status" value="1"/>
</dbReference>
<dbReference type="OrthoDB" id="6626198at2"/>